<organism evidence="9 10">
    <name type="scientific">Jonquetella anthropi DSM 22815</name>
    <dbReference type="NCBI Taxonomy" id="885272"/>
    <lineage>
        <taxon>Bacteria</taxon>
        <taxon>Thermotogati</taxon>
        <taxon>Synergistota</taxon>
        <taxon>Synergistia</taxon>
        <taxon>Synergistales</taxon>
        <taxon>Dethiosulfovibrionaceae</taxon>
        <taxon>Jonquetella</taxon>
    </lineage>
</organism>
<dbReference type="Pfam" id="PF00210">
    <property type="entry name" value="Ferritin"/>
    <property type="match status" value="1"/>
</dbReference>
<dbReference type="RefSeq" id="WP_008522015.1">
    <property type="nucleotide sequence ID" value="NZ_CM001376.1"/>
</dbReference>
<feature type="binding site" evidence="6">
    <location>
        <position position="54"/>
    </location>
    <ligand>
        <name>Fe cation</name>
        <dbReference type="ChEBI" id="CHEBI:24875"/>
        <label>1</label>
    </ligand>
</feature>
<dbReference type="GO" id="GO:0042802">
    <property type="term" value="F:identical protein binding"/>
    <property type="evidence" value="ECO:0007669"/>
    <property type="project" value="UniProtKB-ARBA"/>
</dbReference>
<dbReference type="PROSITE" id="PS50905">
    <property type="entry name" value="FERRITIN_LIKE"/>
    <property type="match status" value="1"/>
</dbReference>
<dbReference type="GO" id="GO:0004322">
    <property type="term" value="F:ferroxidase activity"/>
    <property type="evidence" value="ECO:0007669"/>
    <property type="project" value="TreeGrafter"/>
</dbReference>
<dbReference type="EC" id="1.16.3.2" evidence="7"/>
<evidence type="ECO:0000256" key="2">
    <source>
        <dbReference type="ARBA" id="ARBA00022434"/>
    </source>
</evidence>
<proteinExistence type="inferred from homology"/>
<evidence type="ECO:0000256" key="1">
    <source>
        <dbReference type="ARBA" id="ARBA00006950"/>
    </source>
</evidence>
<keyword evidence="3 6" id="KW-0479">Metal-binding</keyword>
<dbReference type="SUPFAM" id="SSF47240">
    <property type="entry name" value="Ferritin-like"/>
    <property type="match status" value="1"/>
</dbReference>
<keyword evidence="4" id="KW-0560">Oxidoreductase</keyword>
<feature type="binding site" evidence="6">
    <location>
        <position position="51"/>
    </location>
    <ligand>
        <name>Fe cation</name>
        <dbReference type="ChEBI" id="CHEBI:24875"/>
        <label>1</label>
    </ligand>
</feature>
<keyword evidence="10" id="KW-1185">Reference proteome</keyword>
<dbReference type="InterPro" id="IPR001519">
    <property type="entry name" value="Ferritin"/>
</dbReference>
<dbReference type="CDD" id="cd01055">
    <property type="entry name" value="Nonheme_Ferritin"/>
    <property type="match status" value="1"/>
</dbReference>
<keyword evidence="7" id="KW-0963">Cytoplasm</keyword>
<dbReference type="AlphaFoldDB" id="H0UM26"/>
<dbReference type="HOGENOM" id="CLU_065681_1_2_0"/>
<dbReference type="OrthoDB" id="9801481at2"/>
<dbReference type="GO" id="GO:0005829">
    <property type="term" value="C:cytosol"/>
    <property type="evidence" value="ECO:0007669"/>
    <property type="project" value="TreeGrafter"/>
</dbReference>
<evidence type="ECO:0000256" key="5">
    <source>
        <dbReference type="ARBA" id="ARBA00023004"/>
    </source>
</evidence>
<comment type="function">
    <text evidence="7">Iron-storage protein.</text>
</comment>
<feature type="binding site" evidence="6">
    <location>
        <position position="95"/>
    </location>
    <ligand>
        <name>Fe cation</name>
        <dbReference type="ChEBI" id="CHEBI:24875"/>
        <label>1</label>
    </ligand>
</feature>
<reference evidence="9 10" key="1">
    <citation type="submission" date="2011-11" db="EMBL/GenBank/DDBJ databases">
        <title>The Noncontiguous Finished genome of Jonquetella anthropi DSM 22815.</title>
        <authorList>
            <consortium name="US DOE Joint Genome Institute (JGI-PGF)"/>
            <person name="Lucas S."/>
            <person name="Copeland A."/>
            <person name="Lapidus A."/>
            <person name="Glavina del Rio T."/>
            <person name="Dalin E."/>
            <person name="Tice H."/>
            <person name="Bruce D."/>
            <person name="Goodwin L."/>
            <person name="Pitluck S."/>
            <person name="Peters L."/>
            <person name="Mikhailova N."/>
            <person name="Held B."/>
            <person name="Kyrpides N."/>
            <person name="Mavromatis K."/>
            <person name="Ivanova N."/>
            <person name="Markowitz V."/>
            <person name="Cheng J.-F."/>
            <person name="Hugenholtz P."/>
            <person name="Woyke T."/>
            <person name="Wu D."/>
            <person name="Gronow S."/>
            <person name="Wellnitz S."/>
            <person name="Brambilla E."/>
            <person name="Klenk H.-P."/>
            <person name="Eisen J.A."/>
        </authorList>
    </citation>
    <scope>NUCLEOTIDE SEQUENCE [LARGE SCALE GENOMIC DNA]</scope>
    <source>
        <strain evidence="9 10">DSM 22815</strain>
    </source>
</reference>
<dbReference type="FunFam" id="1.20.1260.10:FF:000001">
    <property type="entry name" value="Non-heme ferritin"/>
    <property type="match status" value="1"/>
</dbReference>
<evidence type="ECO:0000256" key="3">
    <source>
        <dbReference type="ARBA" id="ARBA00022723"/>
    </source>
</evidence>
<feature type="domain" description="Ferritin-like diiron" evidence="8">
    <location>
        <begin position="1"/>
        <end position="146"/>
    </location>
</feature>
<keyword evidence="5 6" id="KW-0408">Iron</keyword>
<evidence type="ECO:0000313" key="9">
    <source>
        <dbReference type="EMBL" id="EHM12568.1"/>
    </source>
</evidence>
<dbReference type="InterPro" id="IPR012347">
    <property type="entry name" value="Ferritin-like"/>
</dbReference>
<dbReference type="EMBL" id="CM001376">
    <property type="protein sequence ID" value="EHM12568.1"/>
    <property type="molecule type" value="Genomic_DNA"/>
</dbReference>
<feature type="binding site" evidence="6">
    <location>
        <position position="128"/>
    </location>
    <ligand>
        <name>Fe cation</name>
        <dbReference type="ChEBI" id="CHEBI:24875"/>
        <label>1</label>
    </ligand>
</feature>
<dbReference type="PANTHER" id="PTHR11431:SF127">
    <property type="entry name" value="BACTERIAL NON-HEME FERRITIN"/>
    <property type="match status" value="1"/>
</dbReference>
<dbReference type="PANTHER" id="PTHR11431">
    <property type="entry name" value="FERRITIN"/>
    <property type="match status" value="1"/>
</dbReference>
<evidence type="ECO:0000256" key="7">
    <source>
        <dbReference type="RuleBase" id="RU361145"/>
    </source>
</evidence>
<dbReference type="GO" id="GO:0006879">
    <property type="term" value="P:intracellular iron ion homeostasis"/>
    <property type="evidence" value="ECO:0007669"/>
    <property type="project" value="UniProtKB-KW"/>
</dbReference>
<dbReference type="GO" id="GO:0008198">
    <property type="term" value="F:ferrous iron binding"/>
    <property type="evidence" value="ECO:0007669"/>
    <property type="project" value="TreeGrafter"/>
</dbReference>
<dbReference type="Gene3D" id="1.20.1260.10">
    <property type="match status" value="1"/>
</dbReference>
<evidence type="ECO:0000259" key="8">
    <source>
        <dbReference type="PROSITE" id="PS50905"/>
    </source>
</evidence>
<comment type="similarity">
    <text evidence="1 7">Belongs to the ferritin family. Prokaryotic subfamily.</text>
</comment>
<evidence type="ECO:0000313" key="10">
    <source>
        <dbReference type="Proteomes" id="UP000003806"/>
    </source>
</evidence>
<evidence type="ECO:0000256" key="4">
    <source>
        <dbReference type="ARBA" id="ARBA00023002"/>
    </source>
</evidence>
<sequence length="163" mass="18499">MKLSDKLYKALNDQVNAEMYSAYLYQSMASWLTAQELPGMAGWMAHQAKEEMEHAFKIYHYIESRGEQPKLTAIEGPKTSWESALAVFEQALGHERHVSDLIASIIKLAREEEDFATETLMSWYINEQVEEEANATRNVHVVSLGKGDAGKLHLLDAGFVRHE</sequence>
<comment type="catalytic activity">
    <reaction evidence="7">
        <text>4 Fe(2+) + O2 + 6 H2O = 4 iron(III) oxide-hydroxide + 12 H(+)</text>
        <dbReference type="Rhea" id="RHEA:11972"/>
        <dbReference type="ChEBI" id="CHEBI:15377"/>
        <dbReference type="ChEBI" id="CHEBI:15378"/>
        <dbReference type="ChEBI" id="CHEBI:15379"/>
        <dbReference type="ChEBI" id="CHEBI:29033"/>
        <dbReference type="ChEBI" id="CHEBI:78619"/>
        <dbReference type="EC" id="1.16.3.2"/>
    </reaction>
</comment>
<dbReference type="InterPro" id="IPR009078">
    <property type="entry name" value="Ferritin-like_SF"/>
</dbReference>
<evidence type="ECO:0000256" key="6">
    <source>
        <dbReference type="PIRSR" id="PIRSR601519-1"/>
    </source>
</evidence>
<protein>
    <recommendedName>
        <fullName evidence="7">Ferritin</fullName>
        <ecNumber evidence="7">1.16.3.2</ecNumber>
    </recommendedName>
</protein>
<dbReference type="STRING" id="885272.JonanDRAFT_0140"/>
<dbReference type="GO" id="GO:0008199">
    <property type="term" value="F:ferric iron binding"/>
    <property type="evidence" value="ECO:0007669"/>
    <property type="project" value="InterPro"/>
</dbReference>
<dbReference type="eggNOG" id="COG1528">
    <property type="taxonomic scope" value="Bacteria"/>
</dbReference>
<comment type="subcellular location">
    <subcellularLocation>
        <location evidence="7">Cytoplasm</location>
    </subcellularLocation>
</comment>
<dbReference type="GO" id="GO:0006826">
    <property type="term" value="P:iron ion transport"/>
    <property type="evidence" value="ECO:0007669"/>
    <property type="project" value="InterPro"/>
</dbReference>
<keyword evidence="2 7" id="KW-0409">Iron storage</keyword>
<dbReference type="InterPro" id="IPR041719">
    <property type="entry name" value="Ferritin_prok"/>
</dbReference>
<feature type="binding site" evidence="6">
    <location>
        <position position="18"/>
    </location>
    <ligand>
        <name>Fe cation</name>
        <dbReference type="ChEBI" id="CHEBI:24875"/>
        <label>1</label>
    </ligand>
</feature>
<name>H0UM26_9BACT</name>
<dbReference type="Proteomes" id="UP000003806">
    <property type="component" value="Chromosome"/>
</dbReference>
<accession>H0UM26</accession>
<dbReference type="InterPro" id="IPR009040">
    <property type="entry name" value="Ferritin-like_diiron"/>
</dbReference>
<gene>
    <name evidence="9" type="ORF">JonanDRAFT_0140</name>
</gene>
<dbReference type="InterPro" id="IPR008331">
    <property type="entry name" value="Ferritin_DPS_dom"/>
</dbReference>